<dbReference type="InterPro" id="IPR014898">
    <property type="entry name" value="Znf_C2H2_LYAR"/>
</dbReference>
<keyword evidence="3" id="KW-0677">Repeat</keyword>
<dbReference type="STRING" id="61395.A0A1Y1W6H9"/>
<evidence type="ECO:0000256" key="2">
    <source>
        <dbReference type="ARBA" id="ARBA00022723"/>
    </source>
</evidence>
<dbReference type="GeneID" id="63802227"/>
<keyword evidence="5" id="KW-0862">Zinc</keyword>
<comment type="caution">
    <text evidence="11">The sequence shown here is derived from an EMBL/GenBank/DDBJ whole genome shotgun (WGS) entry which is preliminary data.</text>
</comment>
<dbReference type="FunFam" id="3.30.1490.490:FF:000001">
    <property type="entry name" value="cell growth-regulating nucleolar protein-like"/>
    <property type="match status" value="1"/>
</dbReference>
<dbReference type="Proteomes" id="UP000193922">
    <property type="component" value="Unassembled WGS sequence"/>
</dbReference>
<feature type="domain" description="Zinc finger C2H2 LYAR-type" evidence="10">
    <location>
        <begin position="30"/>
        <end position="57"/>
    </location>
</feature>
<dbReference type="GO" id="GO:0003677">
    <property type="term" value="F:DNA binding"/>
    <property type="evidence" value="ECO:0007669"/>
    <property type="project" value="InterPro"/>
</dbReference>
<dbReference type="GO" id="GO:0006364">
    <property type="term" value="P:rRNA processing"/>
    <property type="evidence" value="ECO:0007669"/>
    <property type="project" value="TreeGrafter"/>
</dbReference>
<evidence type="ECO:0000259" key="10">
    <source>
        <dbReference type="Pfam" id="PF08790"/>
    </source>
</evidence>
<evidence type="ECO:0000256" key="5">
    <source>
        <dbReference type="ARBA" id="ARBA00022833"/>
    </source>
</evidence>
<dbReference type="EMBL" id="MCFD01000008">
    <property type="protein sequence ID" value="ORX69022.1"/>
    <property type="molecule type" value="Genomic_DNA"/>
</dbReference>
<keyword evidence="2" id="KW-0479">Metal-binding</keyword>
<feature type="region of interest" description="Disordered" evidence="9">
    <location>
        <begin position="68"/>
        <end position="129"/>
    </location>
</feature>
<dbReference type="Gene3D" id="3.30.1490.490">
    <property type="match status" value="1"/>
</dbReference>
<dbReference type="AlphaFoldDB" id="A0A1Y1W6H9"/>
<keyword evidence="12" id="KW-1185">Reference proteome</keyword>
<protein>
    <recommendedName>
        <fullName evidence="10">Zinc finger C2H2 LYAR-type domain-containing protein</fullName>
    </recommendedName>
</protein>
<accession>A0A1Y1W6H9</accession>
<evidence type="ECO:0000256" key="9">
    <source>
        <dbReference type="SAM" id="MobiDB-lite"/>
    </source>
</evidence>
<evidence type="ECO:0000256" key="3">
    <source>
        <dbReference type="ARBA" id="ARBA00022737"/>
    </source>
</evidence>
<dbReference type="RefSeq" id="XP_040742754.1">
    <property type="nucleotide sequence ID" value="XM_040885579.1"/>
</dbReference>
<dbReference type="InterPro" id="IPR039999">
    <property type="entry name" value="LYAR"/>
</dbReference>
<evidence type="ECO:0000313" key="12">
    <source>
        <dbReference type="Proteomes" id="UP000193922"/>
    </source>
</evidence>
<comment type="similarity">
    <text evidence="7">Belongs to the UPF0743 family.</text>
</comment>
<comment type="subcellular location">
    <subcellularLocation>
        <location evidence="1">Nucleus</location>
    </subcellularLocation>
</comment>
<proteinExistence type="inferred from homology"/>
<feature type="compositionally biased region" description="Basic and acidic residues" evidence="9">
    <location>
        <begin position="88"/>
        <end position="129"/>
    </location>
</feature>
<evidence type="ECO:0000256" key="1">
    <source>
        <dbReference type="ARBA" id="ARBA00004123"/>
    </source>
</evidence>
<name>A0A1Y1W6H9_9FUNG</name>
<evidence type="ECO:0000256" key="4">
    <source>
        <dbReference type="ARBA" id="ARBA00022771"/>
    </source>
</evidence>
<evidence type="ECO:0000313" key="11">
    <source>
        <dbReference type="EMBL" id="ORX69022.1"/>
    </source>
</evidence>
<evidence type="ECO:0000256" key="8">
    <source>
        <dbReference type="PROSITE-ProRule" id="PRU01145"/>
    </source>
</evidence>
<dbReference type="OrthoDB" id="21474at2759"/>
<dbReference type="GO" id="GO:0008270">
    <property type="term" value="F:zinc ion binding"/>
    <property type="evidence" value="ECO:0007669"/>
    <property type="project" value="UniProtKB-KW"/>
</dbReference>
<keyword evidence="4 8" id="KW-0863">Zinc-finger</keyword>
<dbReference type="SUPFAM" id="SSF57667">
    <property type="entry name" value="beta-beta-alpha zinc fingers"/>
    <property type="match status" value="2"/>
</dbReference>
<evidence type="ECO:0000256" key="7">
    <source>
        <dbReference type="ARBA" id="ARBA00061084"/>
    </source>
</evidence>
<reference evidence="11 12" key="1">
    <citation type="submission" date="2016-07" db="EMBL/GenBank/DDBJ databases">
        <title>Pervasive Adenine N6-methylation of Active Genes in Fungi.</title>
        <authorList>
            <consortium name="DOE Joint Genome Institute"/>
            <person name="Mondo S.J."/>
            <person name="Dannebaum R.O."/>
            <person name="Kuo R.C."/>
            <person name="Labutti K."/>
            <person name="Haridas S."/>
            <person name="Kuo A."/>
            <person name="Salamov A."/>
            <person name="Ahrendt S.R."/>
            <person name="Lipzen A."/>
            <person name="Sullivan W."/>
            <person name="Andreopoulos W.B."/>
            <person name="Clum A."/>
            <person name="Lindquist E."/>
            <person name="Daum C."/>
            <person name="Ramamoorthy G.K."/>
            <person name="Gryganskyi A."/>
            <person name="Culley D."/>
            <person name="Magnuson J.K."/>
            <person name="James T.Y."/>
            <person name="O'Malley M.A."/>
            <person name="Stajich J.E."/>
            <person name="Spatafora J.W."/>
            <person name="Visel A."/>
            <person name="Grigoriev I.V."/>
        </authorList>
    </citation>
    <scope>NUCLEOTIDE SEQUENCE [LARGE SCALE GENOMIC DNA]</scope>
    <source>
        <strain evidence="11 12">ATCC 12442</strain>
    </source>
</reference>
<evidence type="ECO:0000256" key="6">
    <source>
        <dbReference type="ARBA" id="ARBA00023242"/>
    </source>
</evidence>
<dbReference type="PANTHER" id="PTHR13100:SF10">
    <property type="entry name" value="CELL GROWTH-REGULATING NUCLEOLAR PROTEIN"/>
    <property type="match status" value="1"/>
</dbReference>
<dbReference type="Pfam" id="PF08790">
    <property type="entry name" value="zf-LYAR"/>
    <property type="match status" value="1"/>
</dbReference>
<gene>
    <name evidence="11" type="ORF">DL89DRAFT_258110</name>
</gene>
<dbReference type="PANTHER" id="PTHR13100">
    <property type="entry name" value="CELL GROWTH-REGULATING NUCLEOLAR PROTEIN LYAR"/>
    <property type="match status" value="1"/>
</dbReference>
<dbReference type="GO" id="GO:0005730">
    <property type="term" value="C:nucleolus"/>
    <property type="evidence" value="ECO:0007669"/>
    <property type="project" value="TreeGrafter"/>
</dbReference>
<keyword evidence="6" id="KW-0539">Nucleus</keyword>
<sequence>MVSFVCNSCQETIKKPKLDQHAQRCHYASFSCIDCGVDFVGTTYRQHTSCMTEAQKYEGKLYKGNTKANAKGANKQKPNVPTSTVEQLKNKAEQIEKEKAEEEKKEKEKKEKKGQGREKGQGQEAQGRR</sequence>
<dbReference type="PROSITE" id="PS51804">
    <property type="entry name" value="ZF_C2HC_LYAR"/>
    <property type="match status" value="2"/>
</dbReference>
<dbReference type="InterPro" id="IPR036236">
    <property type="entry name" value="Znf_C2H2_sf"/>
</dbReference>
<dbReference type="GO" id="GO:0000122">
    <property type="term" value="P:negative regulation of transcription by RNA polymerase II"/>
    <property type="evidence" value="ECO:0007669"/>
    <property type="project" value="TreeGrafter"/>
</dbReference>
<organism evidence="11 12">
    <name type="scientific">Linderina pennispora</name>
    <dbReference type="NCBI Taxonomy" id="61395"/>
    <lineage>
        <taxon>Eukaryota</taxon>
        <taxon>Fungi</taxon>
        <taxon>Fungi incertae sedis</taxon>
        <taxon>Zoopagomycota</taxon>
        <taxon>Kickxellomycotina</taxon>
        <taxon>Kickxellomycetes</taxon>
        <taxon>Kickxellales</taxon>
        <taxon>Kickxellaceae</taxon>
        <taxon>Linderina</taxon>
    </lineage>
</organism>
<feature type="compositionally biased region" description="Polar residues" evidence="9">
    <location>
        <begin position="76"/>
        <end position="87"/>
    </location>
</feature>